<dbReference type="EMBL" id="JEMT01014799">
    <property type="protein sequence ID" value="EXX73237.1"/>
    <property type="molecule type" value="Genomic_DNA"/>
</dbReference>
<evidence type="ECO:0000313" key="2">
    <source>
        <dbReference type="Proteomes" id="UP000022910"/>
    </source>
</evidence>
<dbReference type="HOGENOM" id="CLU_3107649_0_0_1"/>
<dbReference type="AlphaFoldDB" id="A0A015JUI8"/>
<organism evidence="1 2">
    <name type="scientific">Rhizophagus irregularis (strain DAOM 197198w)</name>
    <name type="common">Glomus intraradices</name>
    <dbReference type="NCBI Taxonomy" id="1432141"/>
    <lineage>
        <taxon>Eukaryota</taxon>
        <taxon>Fungi</taxon>
        <taxon>Fungi incertae sedis</taxon>
        <taxon>Mucoromycota</taxon>
        <taxon>Glomeromycotina</taxon>
        <taxon>Glomeromycetes</taxon>
        <taxon>Glomerales</taxon>
        <taxon>Glomeraceae</taxon>
        <taxon>Rhizophagus</taxon>
    </lineage>
</organism>
<accession>A0A015JUI8</accession>
<dbReference type="STRING" id="1432141.A0A015JUI8"/>
<comment type="caution">
    <text evidence="1">The sequence shown here is derived from an EMBL/GenBank/DDBJ whole genome shotgun (WGS) entry which is preliminary data.</text>
</comment>
<proteinExistence type="predicted"/>
<dbReference type="Proteomes" id="UP000022910">
    <property type="component" value="Unassembled WGS sequence"/>
</dbReference>
<reference evidence="1 2" key="1">
    <citation type="submission" date="2014-02" db="EMBL/GenBank/DDBJ databases">
        <title>Single nucleus genome sequencing reveals high similarity among nuclei of an endomycorrhizal fungus.</title>
        <authorList>
            <person name="Lin K."/>
            <person name="Geurts R."/>
            <person name="Zhang Z."/>
            <person name="Limpens E."/>
            <person name="Saunders D.G."/>
            <person name="Mu D."/>
            <person name="Pang E."/>
            <person name="Cao H."/>
            <person name="Cha H."/>
            <person name="Lin T."/>
            <person name="Zhou Q."/>
            <person name="Shang Y."/>
            <person name="Li Y."/>
            <person name="Ivanov S."/>
            <person name="Sharma T."/>
            <person name="Velzen R.V."/>
            <person name="Ruijter N.D."/>
            <person name="Aanen D.K."/>
            <person name="Win J."/>
            <person name="Kamoun S."/>
            <person name="Bisseling T."/>
            <person name="Huang S."/>
        </authorList>
    </citation>
    <scope>NUCLEOTIDE SEQUENCE [LARGE SCALE GENOMIC DNA]</scope>
    <source>
        <strain evidence="2">DAOM197198w</strain>
    </source>
</reference>
<sequence length="51" mass="6086">MKQINLKSKRNKDSLKTSASLKEKVEFYREFSKVKNTVNVTNNWMGLFEKF</sequence>
<name>A0A015JUI8_RHIIW</name>
<keyword evidence="2" id="KW-1185">Reference proteome</keyword>
<protein>
    <submittedName>
        <fullName evidence="1">Uncharacterized protein</fullName>
    </submittedName>
</protein>
<evidence type="ECO:0000313" key="1">
    <source>
        <dbReference type="EMBL" id="EXX73237.1"/>
    </source>
</evidence>
<gene>
    <name evidence="1" type="ORF">RirG_062010</name>
</gene>